<proteinExistence type="predicted"/>
<evidence type="ECO:0000313" key="3">
    <source>
        <dbReference type="Proteomes" id="UP000279235"/>
    </source>
</evidence>
<organism evidence="2 3">
    <name type="scientific">Lactococcus lactis</name>
    <dbReference type="NCBI Taxonomy" id="1358"/>
    <lineage>
        <taxon>Bacteria</taxon>
        <taxon>Bacillati</taxon>
        <taxon>Bacillota</taxon>
        <taxon>Bacilli</taxon>
        <taxon>Lactobacillales</taxon>
        <taxon>Streptococcaceae</taxon>
        <taxon>Lactococcus</taxon>
    </lineage>
</organism>
<dbReference type="EMBL" id="OGTW02000053">
    <property type="protein sequence ID" value="SPS11370.1"/>
    <property type="molecule type" value="Genomic_DNA"/>
</dbReference>
<reference evidence="3" key="2">
    <citation type="submission" date="2018-05" db="EMBL/GenBank/DDBJ databases">
        <authorList>
            <person name="Duru I."/>
        </authorList>
    </citation>
    <scope>NUCLEOTIDE SEQUENCE [LARGE SCALE GENOMIC DNA]</scope>
</reference>
<reference evidence="2" key="3">
    <citation type="submission" date="2018-05" db="EMBL/GenBank/DDBJ databases">
        <authorList>
            <person name="Lanie J.A."/>
            <person name="Ng W.-L."/>
            <person name="Kazmierczak K.M."/>
            <person name="Andrzejewski T.M."/>
            <person name="Davidsen T.M."/>
            <person name="Wayne K.J."/>
            <person name="Tettelin H."/>
            <person name="Glass J.I."/>
            <person name="Rusch D."/>
            <person name="Podicherti R."/>
            <person name="Tsui H.-C.T."/>
            <person name="Winkler M.E."/>
        </authorList>
    </citation>
    <scope>NUCLEOTIDE SEQUENCE</scope>
    <source>
        <strain evidence="2">Lactococcus lactis</strain>
    </source>
</reference>
<accession>A0A2X0SLI0</accession>
<evidence type="ECO:0000313" key="1">
    <source>
        <dbReference type="EMBL" id="SPB25626.1"/>
    </source>
</evidence>
<dbReference type="Proteomes" id="UP000279235">
    <property type="component" value="Unassembled WGS sequence"/>
</dbReference>
<name>A0A2X0SLI0_9LACT</name>
<evidence type="ECO:0000313" key="2">
    <source>
        <dbReference type="EMBL" id="SPS11370.1"/>
    </source>
</evidence>
<protein>
    <submittedName>
        <fullName evidence="2">Uncharacterized protein</fullName>
    </submittedName>
</protein>
<reference evidence="1" key="1">
    <citation type="submission" date="2018-01" db="EMBL/GenBank/DDBJ databases">
        <authorList>
            <person name="Gaut B.S."/>
            <person name="Morton B.R."/>
            <person name="Clegg M.T."/>
            <person name="Duvall M.R."/>
        </authorList>
    </citation>
    <scope>NUCLEOTIDE SEQUENCE</scope>
    <source>
        <strain evidence="1">Lactococcus lactis</strain>
    </source>
</reference>
<dbReference type="AlphaFoldDB" id="A0A2X0SLI0"/>
<gene>
    <name evidence="2" type="ORF">AMHIJAGA_01304</name>
</gene>
<sequence>MSKYIKINCSYQYSTKFPSKKMRELNLILPELLVDFIEKYISRAILILNH</sequence>
<dbReference type="EMBL" id="OGTW01000053">
    <property type="protein sequence ID" value="SPB25626.1"/>
    <property type="molecule type" value="Genomic_DNA"/>
</dbReference>